<feature type="transmembrane region" description="Helical" evidence="12">
    <location>
        <begin position="146"/>
        <end position="165"/>
    </location>
</feature>
<accession>A0A348G275</accession>
<reference evidence="15 16" key="1">
    <citation type="submission" date="2018-08" db="EMBL/GenBank/DDBJ databases">
        <title>Complete genome sequencing of Blastochloris tepida GI.</title>
        <authorList>
            <person name="Tsukatani Y."/>
            <person name="Mori H."/>
        </authorList>
    </citation>
    <scope>NUCLEOTIDE SEQUENCE [LARGE SCALE GENOMIC DNA]</scope>
    <source>
        <strain evidence="15 16">GI</strain>
    </source>
</reference>
<dbReference type="PROSITE" id="PS01047">
    <property type="entry name" value="HMA_1"/>
    <property type="match status" value="1"/>
</dbReference>
<dbReference type="InterPro" id="IPR036163">
    <property type="entry name" value="HMA_dom_sf"/>
</dbReference>
<feature type="transmembrane region" description="Helical" evidence="12">
    <location>
        <begin position="205"/>
        <end position="223"/>
    </location>
</feature>
<evidence type="ECO:0000256" key="11">
    <source>
        <dbReference type="ARBA" id="ARBA00047424"/>
    </source>
</evidence>
<evidence type="ECO:0000259" key="14">
    <source>
        <dbReference type="PROSITE" id="PS50846"/>
    </source>
</evidence>
<evidence type="ECO:0000256" key="1">
    <source>
        <dbReference type="ARBA" id="ARBA00004127"/>
    </source>
</evidence>
<dbReference type="InterPro" id="IPR008250">
    <property type="entry name" value="ATPase_P-typ_transduc_dom_A_sf"/>
</dbReference>
<dbReference type="InterPro" id="IPR027256">
    <property type="entry name" value="P-typ_ATPase_IB"/>
</dbReference>
<dbReference type="NCBIfam" id="TIGR01494">
    <property type="entry name" value="ATPase_P-type"/>
    <property type="match status" value="1"/>
</dbReference>
<keyword evidence="4 12" id="KW-0479">Metal-binding</keyword>
<dbReference type="NCBIfam" id="TIGR01511">
    <property type="entry name" value="ATPase-IB1_Cu"/>
    <property type="match status" value="1"/>
</dbReference>
<evidence type="ECO:0000256" key="6">
    <source>
        <dbReference type="ARBA" id="ARBA00022840"/>
    </source>
</evidence>
<evidence type="ECO:0000256" key="10">
    <source>
        <dbReference type="ARBA" id="ARBA00038904"/>
    </source>
</evidence>
<dbReference type="InterPro" id="IPR023214">
    <property type="entry name" value="HAD_sf"/>
</dbReference>
<dbReference type="CDD" id="cd02094">
    <property type="entry name" value="P-type_ATPase_Cu-like"/>
    <property type="match status" value="1"/>
</dbReference>
<dbReference type="Proteomes" id="UP000266934">
    <property type="component" value="Chromosome"/>
</dbReference>
<dbReference type="PROSITE" id="PS01229">
    <property type="entry name" value="COF_2"/>
    <property type="match status" value="1"/>
</dbReference>
<dbReference type="InterPro" id="IPR023298">
    <property type="entry name" value="ATPase_P-typ_TM_dom_sf"/>
</dbReference>
<feature type="transmembrane region" description="Helical" evidence="12">
    <location>
        <begin position="116"/>
        <end position="140"/>
    </location>
</feature>
<dbReference type="PROSITE" id="PS50846">
    <property type="entry name" value="HMA_2"/>
    <property type="match status" value="1"/>
</dbReference>
<dbReference type="Gene3D" id="2.70.150.10">
    <property type="entry name" value="Calcium-transporting ATPase, cytoplasmic transduction domain A"/>
    <property type="match status" value="1"/>
</dbReference>
<feature type="coiled-coil region" evidence="13">
    <location>
        <begin position="92"/>
        <end position="119"/>
    </location>
</feature>
<dbReference type="Pfam" id="PF00403">
    <property type="entry name" value="HMA"/>
    <property type="match status" value="1"/>
</dbReference>
<evidence type="ECO:0000256" key="12">
    <source>
        <dbReference type="RuleBase" id="RU362081"/>
    </source>
</evidence>
<dbReference type="InterPro" id="IPR036412">
    <property type="entry name" value="HAD-like_sf"/>
</dbReference>
<comment type="subcellular location">
    <subcellularLocation>
        <location evidence="12">Cell membrane</location>
    </subcellularLocation>
    <subcellularLocation>
        <location evidence="1">Endomembrane system</location>
        <topology evidence="1">Multi-pass membrane protein</topology>
    </subcellularLocation>
</comment>
<keyword evidence="7" id="KW-1278">Translocase</keyword>
<keyword evidence="6 12" id="KW-0067">ATP-binding</keyword>
<dbReference type="GO" id="GO:0012505">
    <property type="term" value="C:endomembrane system"/>
    <property type="evidence" value="ECO:0007669"/>
    <property type="project" value="UniProtKB-SubCell"/>
</dbReference>
<keyword evidence="3 12" id="KW-0812">Transmembrane</keyword>
<dbReference type="GO" id="GO:0005524">
    <property type="term" value="F:ATP binding"/>
    <property type="evidence" value="ECO:0007669"/>
    <property type="project" value="UniProtKB-UniRule"/>
</dbReference>
<gene>
    <name evidence="15" type="ORF">BLTE_23430</name>
</gene>
<dbReference type="AlphaFoldDB" id="A0A348G275"/>
<feature type="transmembrane region" description="Helical" evidence="12">
    <location>
        <begin position="394"/>
        <end position="416"/>
    </location>
</feature>
<feature type="transmembrane region" description="Helical" evidence="12">
    <location>
        <begin position="702"/>
        <end position="721"/>
    </location>
</feature>
<dbReference type="RefSeq" id="WP_126400766.1">
    <property type="nucleotide sequence ID" value="NZ_AP018907.1"/>
</dbReference>
<dbReference type="GO" id="GO:0005886">
    <property type="term" value="C:plasma membrane"/>
    <property type="evidence" value="ECO:0007669"/>
    <property type="project" value="UniProtKB-SubCell"/>
</dbReference>
<evidence type="ECO:0000256" key="13">
    <source>
        <dbReference type="SAM" id="Coils"/>
    </source>
</evidence>
<evidence type="ECO:0000256" key="9">
    <source>
        <dbReference type="ARBA" id="ARBA00023136"/>
    </source>
</evidence>
<evidence type="ECO:0000256" key="7">
    <source>
        <dbReference type="ARBA" id="ARBA00022967"/>
    </source>
</evidence>
<dbReference type="SFLD" id="SFLDG00002">
    <property type="entry name" value="C1.7:_P-type_atpase_like"/>
    <property type="match status" value="1"/>
</dbReference>
<dbReference type="PANTHER" id="PTHR43520">
    <property type="entry name" value="ATP7, ISOFORM B"/>
    <property type="match status" value="1"/>
</dbReference>
<keyword evidence="8 12" id="KW-1133">Transmembrane helix</keyword>
<keyword evidence="13" id="KW-0175">Coiled coil</keyword>
<evidence type="ECO:0000256" key="3">
    <source>
        <dbReference type="ARBA" id="ARBA00022692"/>
    </source>
</evidence>
<feature type="transmembrane region" description="Helical" evidence="12">
    <location>
        <begin position="177"/>
        <end position="199"/>
    </location>
</feature>
<feature type="domain" description="HMA" evidence="14">
    <location>
        <begin position="22"/>
        <end position="88"/>
    </location>
</feature>
<evidence type="ECO:0000313" key="15">
    <source>
        <dbReference type="EMBL" id="BBF93658.1"/>
    </source>
</evidence>
<dbReference type="Gene3D" id="3.40.50.1000">
    <property type="entry name" value="HAD superfamily/HAD-like"/>
    <property type="match status" value="1"/>
</dbReference>
<comment type="similarity">
    <text evidence="2 12">Belongs to the cation transport ATPase (P-type) (TC 3.A.3) family. Type IB subfamily.</text>
</comment>
<dbReference type="InterPro" id="IPR044492">
    <property type="entry name" value="P_typ_ATPase_HD_dom"/>
</dbReference>
<dbReference type="SFLD" id="SFLDS00003">
    <property type="entry name" value="Haloacid_Dehalogenase"/>
    <property type="match status" value="1"/>
</dbReference>
<dbReference type="SUPFAM" id="SSF81665">
    <property type="entry name" value="Calcium ATPase, transmembrane domain M"/>
    <property type="match status" value="1"/>
</dbReference>
<dbReference type="NCBIfam" id="TIGR01525">
    <property type="entry name" value="ATPase-IB_hvy"/>
    <property type="match status" value="1"/>
</dbReference>
<evidence type="ECO:0000256" key="5">
    <source>
        <dbReference type="ARBA" id="ARBA00022741"/>
    </source>
</evidence>
<keyword evidence="12" id="KW-1003">Cell membrane</keyword>
<organism evidence="15 16">
    <name type="scientific">Blastochloris tepida</name>
    <dbReference type="NCBI Taxonomy" id="2233851"/>
    <lineage>
        <taxon>Bacteria</taxon>
        <taxon>Pseudomonadati</taxon>
        <taxon>Pseudomonadota</taxon>
        <taxon>Alphaproteobacteria</taxon>
        <taxon>Hyphomicrobiales</taxon>
        <taxon>Blastochloridaceae</taxon>
        <taxon>Blastochloris</taxon>
    </lineage>
</organism>
<evidence type="ECO:0000313" key="16">
    <source>
        <dbReference type="Proteomes" id="UP000266934"/>
    </source>
</evidence>
<dbReference type="InterPro" id="IPR023299">
    <property type="entry name" value="ATPase_P-typ_cyto_dom_N"/>
</dbReference>
<evidence type="ECO:0000256" key="4">
    <source>
        <dbReference type="ARBA" id="ARBA00022723"/>
    </source>
</evidence>
<dbReference type="InterPro" id="IPR059000">
    <property type="entry name" value="ATPase_P-type_domA"/>
</dbReference>
<protein>
    <recommendedName>
        <fullName evidence="10">P-type Cu(2+) transporter</fullName>
        <ecNumber evidence="10">7.2.2.9</ecNumber>
    </recommendedName>
</protein>
<evidence type="ECO:0000256" key="8">
    <source>
        <dbReference type="ARBA" id="ARBA00022989"/>
    </source>
</evidence>
<name>A0A348G275_9HYPH</name>
<dbReference type="EMBL" id="AP018907">
    <property type="protein sequence ID" value="BBF93658.1"/>
    <property type="molecule type" value="Genomic_DNA"/>
</dbReference>
<dbReference type="GO" id="GO:0055070">
    <property type="term" value="P:copper ion homeostasis"/>
    <property type="evidence" value="ECO:0007669"/>
    <property type="project" value="TreeGrafter"/>
</dbReference>
<dbReference type="PRINTS" id="PR00119">
    <property type="entry name" value="CATATPASE"/>
</dbReference>
<dbReference type="InterPro" id="IPR001757">
    <property type="entry name" value="P_typ_ATPase"/>
</dbReference>
<dbReference type="Gene3D" id="3.40.1110.10">
    <property type="entry name" value="Calcium-transporting ATPase, cytoplasmic domain N"/>
    <property type="match status" value="1"/>
</dbReference>
<dbReference type="PANTHER" id="PTHR43520:SF8">
    <property type="entry name" value="P-TYPE CU(+) TRANSPORTER"/>
    <property type="match status" value="1"/>
</dbReference>
<dbReference type="GO" id="GO:0043682">
    <property type="term" value="F:P-type divalent copper transporter activity"/>
    <property type="evidence" value="ECO:0007669"/>
    <property type="project" value="UniProtKB-EC"/>
</dbReference>
<dbReference type="SUPFAM" id="SSF56784">
    <property type="entry name" value="HAD-like"/>
    <property type="match status" value="1"/>
</dbReference>
<dbReference type="SUPFAM" id="SSF55008">
    <property type="entry name" value="HMA, heavy metal-associated domain"/>
    <property type="match status" value="1"/>
</dbReference>
<dbReference type="CDD" id="cd00371">
    <property type="entry name" value="HMA"/>
    <property type="match status" value="1"/>
</dbReference>
<dbReference type="SUPFAM" id="SSF81653">
    <property type="entry name" value="Calcium ATPase, transduction domain A"/>
    <property type="match status" value="1"/>
</dbReference>
<dbReference type="FunFam" id="3.30.70.100:FF:000005">
    <property type="entry name" value="Copper-exporting P-type ATPase A"/>
    <property type="match status" value="1"/>
</dbReference>
<dbReference type="InterPro" id="IPR018303">
    <property type="entry name" value="ATPase_P-typ_P_site"/>
</dbReference>
<dbReference type="PROSITE" id="PS00154">
    <property type="entry name" value="ATPASE_E1_E2"/>
    <property type="match status" value="1"/>
</dbReference>
<dbReference type="OrthoDB" id="7762541at2"/>
<dbReference type="Gene3D" id="3.30.70.100">
    <property type="match status" value="1"/>
</dbReference>
<dbReference type="PRINTS" id="PR00943">
    <property type="entry name" value="CUATPASE"/>
</dbReference>
<dbReference type="EC" id="7.2.2.9" evidence="10"/>
<dbReference type="GO" id="GO:0005507">
    <property type="term" value="F:copper ion binding"/>
    <property type="evidence" value="ECO:0007669"/>
    <property type="project" value="TreeGrafter"/>
</dbReference>
<dbReference type="InterPro" id="IPR006121">
    <property type="entry name" value="HMA_dom"/>
</dbReference>
<evidence type="ECO:0000256" key="2">
    <source>
        <dbReference type="ARBA" id="ARBA00006024"/>
    </source>
</evidence>
<proteinExistence type="inferred from homology"/>
<feature type="transmembrane region" description="Helical" evidence="12">
    <location>
        <begin position="361"/>
        <end position="382"/>
    </location>
</feature>
<dbReference type="SFLD" id="SFLDF00027">
    <property type="entry name" value="p-type_atpase"/>
    <property type="match status" value="1"/>
</dbReference>
<dbReference type="InterPro" id="IPR017969">
    <property type="entry name" value="Heavy-metal-associated_CS"/>
</dbReference>
<keyword evidence="5 12" id="KW-0547">Nucleotide-binding</keyword>
<comment type="catalytic activity">
    <reaction evidence="11">
        <text>Cu(2+)(in) + ATP + H2O = Cu(2+)(out) + ADP + phosphate + H(+)</text>
        <dbReference type="Rhea" id="RHEA:10376"/>
        <dbReference type="ChEBI" id="CHEBI:15377"/>
        <dbReference type="ChEBI" id="CHEBI:15378"/>
        <dbReference type="ChEBI" id="CHEBI:29036"/>
        <dbReference type="ChEBI" id="CHEBI:30616"/>
        <dbReference type="ChEBI" id="CHEBI:43474"/>
        <dbReference type="ChEBI" id="CHEBI:456216"/>
        <dbReference type="EC" id="7.2.2.9"/>
    </reaction>
</comment>
<sequence>MTAATHLAADPSPAAAGAQPARTIVLDISGMTCAACSARVERVLARLPGVAAVSVNLPLERADVRVGPGGPDERALAEAVERAGFSATPRLRDAHARKLAEAEREARRLADERQTLLALIVSVVLTLPLVAPMVLAPFGFDLHLGSWTQLLLATPVQVLVGARFYRGAAKALGAGSANMDVLVALGTSAAYAFSLWMIALHGEHATGHLYFEGAAAVITFVMLGKWLETRARRGTTEAVRTLMTLRPERALVLRDGVEHEVGIEAVAGGDLVVVRPGARMPVDGIVEEGTSEADESLITGESLPVAKRPGDRVASGALNGAGRLLVRAVAVGEDTTLARITRLVEVAQTGKAPVQLLVDRVAAVFVPAVVAIALAAMVGWLAGGAGFEEALMTAVSVLVIACPCALGLATPAALVAGTGAAAKAGILVKDIEALERAAAIDTVVFDKTGTLTEGRPALTDMFAADGDEAGLLAVAAALQAGSEHPLGRAVVEAARARGLALQPANGVAAAIGRGLVGEVAGQGVAIGNRELMAERGVDPAPVAAALARIEGEARTAAIVAIDGTARGVLGFADPLRPGAVEAVAALKARGLTVRMLTGDNPAVAAAIARAAGLDGYDAEVKPEGKAAALAALEREGRRVAMVGDGINDAPALAAASLGIAMGTGTDAAIAAAGVTLMRPDPRLVPAALDIARRTVAKIRQNLFWAFIYNVSGLPLAALGFLTPALAGAAMAMSSVSVVSNSLLLKRWKSGL</sequence>
<dbReference type="Pfam" id="PF00122">
    <property type="entry name" value="E1-E2_ATPase"/>
    <property type="match status" value="1"/>
</dbReference>
<dbReference type="FunFam" id="2.70.150.10:FF:000002">
    <property type="entry name" value="Copper-transporting ATPase 1, putative"/>
    <property type="match status" value="1"/>
</dbReference>
<dbReference type="Pfam" id="PF00702">
    <property type="entry name" value="Hydrolase"/>
    <property type="match status" value="1"/>
</dbReference>
<dbReference type="KEGG" id="blag:BLTE_23430"/>
<keyword evidence="16" id="KW-1185">Reference proteome</keyword>
<dbReference type="GO" id="GO:0016887">
    <property type="term" value="F:ATP hydrolysis activity"/>
    <property type="evidence" value="ECO:0007669"/>
    <property type="project" value="InterPro"/>
</dbReference>
<keyword evidence="9 12" id="KW-0472">Membrane</keyword>